<dbReference type="EC" id="3.1.-.-" evidence="8"/>
<comment type="cofactor">
    <cofactor evidence="1 8">
        <name>Mg(2+)</name>
        <dbReference type="ChEBI" id="CHEBI:18420"/>
    </cofactor>
</comment>
<dbReference type="InterPro" id="IPR050556">
    <property type="entry name" value="Type_II_TA_system_RNase"/>
</dbReference>
<evidence type="ECO:0000256" key="8">
    <source>
        <dbReference type="HAMAP-Rule" id="MF_00265"/>
    </source>
</evidence>
<keyword evidence="2 8" id="KW-1277">Toxin-antitoxin system</keyword>
<keyword evidence="6 8" id="KW-0460">Magnesium</keyword>
<sequence>MIVVDTNVWSEPLRQDPDEGVLRWMRAHAGELLMPALVVHEMVFGVELLPPGARRDRIAGQVGDTVRALADRVLAYDAPVAATHARLRAAARAAGHEPSAQDGQIAAHAAHLGIPLATRNVRDFRGLGVEVVDPWR</sequence>
<dbReference type="Proteomes" id="UP000642125">
    <property type="component" value="Unassembled WGS sequence"/>
</dbReference>
<dbReference type="EMBL" id="BONO01000016">
    <property type="protein sequence ID" value="GIG36881.1"/>
    <property type="molecule type" value="Genomic_DNA"/>
</dbReference>
<evidence type="ECO:0000256" key="5">
    <source>
        <dbReference type="ARBA" id="ARBA00022801"/>
    </source>
</evidence>
<evidence type="ECO:0000313" key="11">
    <source>
        <dbReference type="Proteomes" id="UP000642125"/>
    </source>
</evidence>
<evidence type="ECO:0000256" key="7">
    <source>
        <dbReference type="ARBA" id="ARBA00038093"/>
    </source>
</evidence>
<evidence type="ECO:0000256" key="3">
    <source>
        <dbReference type="ARBA" id="ARBA00022722"/>
    </source>
</evidence>
<evidence type="ECO:0000256" key="6">
    <source>
        <dbReference type="ARBA" id="ARBA00022842"/>
    </source>
</evidence>
<comment type="similarity">
    <text evidence="7 8">Belongs to the PINc/VapC protein family.</text>
</comment>
<keyword evidence="4 8" id="KW-0479">Metal-binding</keyword>
<dbReference type="HAMAP" id="MF_00265">
    <property type="entry name" value="VapC_Nob1"/>
    <property type="match status" value="1"/>
</dbReference>
<dbReference type="PANTHER" id="PTHR33653">
    <property type="entry name" value="RIBONUCLEASE VAPC2"/>
    <property type="match status" value="1"/>
</dbReference>
<protein>
    <recommendedName>
        <fullName evidence="8">Ribonuclease VapC</fullName>
        <shortName evidence="8">RNase VapC</shortName>
        <ecNumber evidence="8">3.1.-.-</ecNumber>
    </recommendedName>
    <alternativeName>
        <fullName evidence="8">Toxin VapC</fullName>
    </alternativeName>
</protein>
<accession>A0A919U3Z0</accession>
<feature type="domain" description="PIN" evidence="9">
    <location>
        <begin position="2"/>
        <end position="124"/>
    </location>
</feature>
<proteinExistence type="inferred from homology"/>
<dbReference type="GO" id="GO:0004540">
    <property type="term" value="F:RNA nuclease activity"/>
    <property type="evidence" value="ECO:0007669"/>
    <property type="project" value="InterPro"/>
</dbReference>
<dbReference type="InterPro" id="IPR002716">
    <property type="entry name" value="PIN_dom"/>
</dbReference>
<dbReference type="GO" id="GO:0000287">
    <property type="term" value="F:magnesium ion binding"/>
    <property type="evidence" value="ECO:0007669"/>
    <property type="project" value="UniProtKB-UniRule"/>
</dbReference>
<organism evidence="10 11">
    <name type="scientific">Cellulomonas pakistanensis</name>
    <dbReference type="NCBI Taxonomy" id="992287"/>
    <lineage>
        <taxon>Bacteria</taxon>
        <taxon>Bacillati</taxon>
        <taxon>Actinomycetota</taxon>
        <taxon>Actinomycetes</taxon>
        <taxon>Micrococcales</taxon>
        <taxon>Cellulomonadaceae</taxon>
        <taxon>Cellulomonas</taxon>
    </lineage>
</organism>
<evidence type="ECO:0000256" key="4">
    <source>
        <dbReference type="ARBA" id="ARBA00022723"/>
    </source>
</evidence>
<evidence type="ECO:0000313" key="10">
    <source>
        <dbReference type="EMBL" id="GIG36881.1"/>
    </source>
</evidence>
<feature type="binding site" evidence="8">
    <location>
        <position position="102"/>
    </location>
    <ligand>
        <name>Mg(2+)</name>
        <dbReference type="ChEBI" id="CHEBI:18420"/>
    </ligand>
</feature>
<gene>
    <name evidence="8" type="primary">vapC</name>
    <name evidence="10" type="ORF">Cpa01nite_22620</name>
</gene>
<dbReference type="GO" id="GO:0016787">
    <property type="term" value="F:hydrolase activity"/>
    <property type="evidence" value="ECO:0007669"/>
    <property type="project" value="UniProtKB-KW"/>
</dbReference>
<keyword evidence="8" id="KW-0800">Toxin</keyword>
<comment type="function">
    <text evidence="8">Toxic component of a toxin-antitoxin (TA) system. An RNase.</text>
</comment>
<dbReference type="InterPro" id="IPR029060">
    <property type="entry name" value="PIN-like_dom_sf"/>
</dbReference>
<keyword evidence="11" id="KW-1185">Reference proteome</keyword>
<comment type="caution">
    <text evidence="10">The sequence shown here is derived from an EMBL/GenBank/DDBJ whole genome shotgun (WGS) entry which is preliminary data.</text>
</comment>
<dbReference type="AlphaFoldDB" id="A0A919U3Z0"/>
<evidence type="ECO:0000256" key="1">
    <source>
        <dbReference type="ARBA" id="ARBA00001946"/>
    </source>
</evidence>
<reference evidence="10" key="1">
    <citation type="submission" date="2021-01" db="EMBL/GenBank/DDBJ databases">
        <title>Whole genome shotgun sequence of Cellulomonas pakistanensis NBRC 110800.</title>
        <authorList>
            <person name="Komaki H."/>
            <person name="Tamura T."/>
        </authorList>
    </citation>
    <scope>NUCLEOTIDE SEQUENCE</scope>
    <source>
        <strain evidence="10">NBRC 110800</strain>
    </source>
</reference>
<evidence type="ECO:0000256" key="2">
    <source>
        <dbReference type="ARBA" id="ARBA00022649"/>
    </source>
</evidence>
<dbReference type="PANTHER" id="PTHR33653:SF1">
    <property type="entry name" value="RIBONUCLEASE VAPC2"/>
    <property type="match status" value="1"/>
</dbReference>
<evidence type="ECO:0000259" key="9">
    <source>
        <dbReference type="Pfam" id="PF01850"/>
    </source>
</evidence>
<dbReference type="Pfam" id="PF01850">
    <property type="entry name" value="PIN"/>
    <property type="match status" value="1"/>
</dbReference>
<dbReference type="Gene3D" id="3.40.50.1010">
    <property type="entry name" value="5'-nuclease"/>
    <property type="match status" value="1"/>
</dbReference>
<dbReference type="InterPro" id="IPR022907">
    <property type="entry name" value="VapC_family"/>
</dbReference>
<dbReference type="SUPFAM" id="SSF88723">
    <property type="entry name" value="PIN domain-like"/>
    <property type="match status" value="1"/>
</dbReference>
<name>A0A919U3Z0_9CELL</name>
<dbReference type="RefSeq" id="WP_203668903.1">
    <property type="nucleotide sequence ID" value="NZ_BONO01000016.1"/>
</dbReference>
<keyword evidence="5 8" id="KW-0378">Hydrolase</keyword>
<dbReference type="GO" id="GO:0090729">
    <property type="term" value="F:toxin activity"/>
    <property type="evidence" value="ECO:0007669"/>
    <property type="project" value="UniProtKB-KW"/>
</dbReference>
<keyword evidence="3 8" id="KW-0540">Nuclease</keyword>
<feature type="binding site" evidence="8">
    <location>
        <position position="5"/>
    </location>
    <ligand>
        <name>Mg(2+)</name>
        <dbReference type="ChEBI" id="CHEBI:18420"/>
    </ligand>
</feature>